<evidence type="ECO:0000313" key="2">
    <source>
        <dbReference type="EMBL" id="ANP26737.1"/>
    </source>
</evidence>
<accession>A0A1B0ZFM1</accession>
<evidence type="ECO:0000313" key="3">
    <source>
        <dbReference type="Proteomes" id="UP000092596"/>
    </source>
</evidence>
<dbReference type="EMBL" id="CP012117">
    <property type="protein sequence ID" value="ANP26737.1"/>
    <property type="molecule type" value="Genomic_DNA"/>
</dbReference>
<gene>
    <name evidence="2" type="ORF">DAD186_01780</name>
</gene>
<reference evidence="2 3" key="1">
    <citation type="submission" date="2015-06" db="EMBL/GenBank/DDBJ databases">
        <title>Investigation of pathophysiology for high-risk pregnancy and development of treatment modality based on it.</title>
        <authorList>
            <person name="Kim B.-C."/>
            <person name="Lim S."/>
        </authorList>
    </citation>
    <scope>NUCLEOTIDE SEQUENCE [LARGE SCALE GENOMIC DNA]</scope>
    <source>
        <strain evidence="2 3">AD1-86</strain>
    </source>
</reference>
<dbReference type="AlphaFoldDB" id="A0A1B0ZFM1"/>
<feature type="region of interest" description="Disordered" evidence="1">
    <location>
        <begin position="1"/>
        <end position="37"/>
    </location>
</feature>
<dbReference type="KEGG" id="dva:DAD186_01780"/>
<sequence length="37" mass="4008">MSITHHSEGSLGVAASSLRWENEEPNGEVEWTPVSLA</sequence>
<proteinExistence type="predicted"/>
<organism evidence="2 3">
    <name type="scientific">Dermabacter vaginalis</name>
    <dbReference type="NCBI Taxonomy" id="1630135"/>
    <lineage>
        <taxon>Bacteria</taxon>
        <taxon>Bacillati</taxon>
        <taxon>Actinomycetota</taxon>
        <taxon>Actinomycetes</taxon>
        <taxon>Micrococcales</taxon>
        <taxon>Dermabacteraceae</taxon>
        <taxon>Dermabacter</taxon>
    </lineage>
</organism>
<evidence type="ECO:0000256" key="1">
    <source>
        <dbReference type="SAM" id="MobiDB-lite"/>
    </source>
</evidence>
<dbReference type="Proteomes" id="UP000092596">
    <property type="component" value="Chromosome"/>
</dbReference>
<protein>
    <submittedName>
        <fullName evidence="2">Uncharacterized protein</fullName>
    </submittedName>
</protein>
<name>A0A1B0ZFM1_9MICO</name>